<protein>
    <submittedName>
        <fullName evidence="1">Uncharacterized protein</fullName>
    </submittedName>
</protein>
<gene>
    <name evidence="1" type="ORF">PACLA_8A012941</name>
</gene>
<sequence>MSILGIGTEEIRGGTPPPHISKQFTFLCWRLEAIAIRKVYNQTRLDSIYVIYVKNFRSMSWRIWFFLLFVQLLMTFDICTGDDFDDCTEYVQIKNESLYDRDPKSVNDLSKRPLGFMSVLIPFETNNADAKNPCFTLSLDDSAKQTVQVLATSAVGDSSFCVKSQPPYSQPTCQSGIKTCQDSPIGHNSIKYVFYCDGCESDLPIWFRLTVSPSFSD</sequence>
<evidence type="ECO:0000313" key="2">
    <source>
        <dbReference type="Proteomes" id="UP001152795"/>
    </source>
</evidence>
<accession>A0A6S7JP35</accession>
<dbReference type="OrthoDB" id="5986569at2759"/>
<comment type="caution">
    <text evidence="1">The sequence shown here is derived from an EMBL/GenBank/DDBJ whole genome shotgun (WGS) entry which is preliminary data.</text>
</comment>
<dbReference type="Proteomes" id="UP001152795">
    <property type="component" value="Unassembled WGS sequence"/>
</dbReference>
<proteinExistence type="predicted"/>
<evidence type="ECO:0000313" key="1">
    <source>
        <dbReference type="EMBL" id="CAB4018121.1"/>
    </source>
</evidence>
<keyword evidence="2" id="KW-1185">Reference proteome</keyword>
<feature type="non-terminal residue" evidence="1">
    <location>
        <position position="217"/>
    </location>
</feature>
<dbReference type="PANTHER" id="PTHR39297">
    <property type="entry name" value="CUB DOMAIN-CONTAINING PROTEIN"/>
    <property type="match status" value="1"/>
</dbReference>
<reference evidence="1" key="1">
    <citation type="submission" date="2020-04" db="EMBL/GenBank/DDBJ databases">
        <authorList>
            <person name="Alioto T."/>
            <person name="Alioto T."/>
            <person name="Gomez Garrido J."/>
        </authorList>
    </citation>
    <scope>NUCLEOTIDE SEQUENCE</scope>
    <source>
        <strain evidence="1">A484AB</strain>
    </source>
</reference>
<dbReference type="PANTHER" id="PTHR39297:SF1">
    <property type="entry name" value="CUB DOMAIN-CONTAINING PROTEIN"/>
    <property type="match status" value="1"/>
</dbReference>
<dbReference type="EMBL" id="CACRXK020009864">
    <property type="protein sequence ID" value="CAB4018121.1"/>
    <property type="molecule type" value="Genomic_DNA"/>
</dbReference>
<name>A0A6S7JP35_PARCT</name>
<organism evidence="1 2">
    <name type="scientific">Paramuricea clavata</name>
    <name type="common">Red gorgonian</name>
    <name type="synonym">Violescent sea-whip</name>
    <dbReference type="NCBI Taxonomy" id="317549"/>
    <lineage>
        <taxon>Eukaryota</taxon>
        <taxon>Metazoa</taxon>
        <taxon>Cnidaria</taxon>
        <taxon>Anthozoa</taxon>
        <taxon>Octocorallia</taxon>
        <taxon>Malacalcyonacea</taxon>
        <taxon>Plexauridae</taxon>
        <taxon>Paramuricea</taxon>
    </lineage>
</organism>
<dbReference type="AlphaFoldDB" id="A0A6S7JP35"/>